<reference evidence="4" key="3">
    <citation type="submission" date="2023-07" db="EMBL/GenBank/DDBJ databases">
        <title>An improved reference 1 genome and first organelle genomes of Quercus suber.</title>
        <authorList>
            <consortium name="Genosuber Consortium"/>
            <person name="Usie A."/>
            <person name="Serra O."/>
            <person name="Barros P."/>
        </authorList>
    </citation>
    <scope>NUCLEOTIDE SEQUENCE</scope>
    <source>
        <strain evidence="4">HL8</strain>
        <tissue evidence="4">Leaves</tissue>
    </source>
</reference>
<keyword evidence="4" id="KW-0808">Transferase</keyword>
<gene>
    <name evidence="4" type="primary">RKS1_1</name>
    <name evidence="4" type="ORF">CFP56_011325</name>
</gene>
<protein>
    <submittedName>
        <fullName evidence="4">G-type lectin s-receptor-like serine/threonine-protein kinase rks1</fullName>
    </submittedName>
</protein>
<feature type="domain" description="S-locus glycoprotein" evidence="3">
    <location>
        <begin position="51"/>
        <end position="126"/>
    </location>
</feature>
<evidence type="ECO:0000259" key="3">
    <source>
        <dbReference type="Pfam" id="PF00954"/>
    </source>
</evidence>
<dbReference type="Pfam" id="PF00954">
    <property type="entry name" value="S_locus_glycop"/>
    <property type="match status" value="1"/>
</dbReference>
<evidence type="ECO:0000256" key="2">
    <source>
        <dbReference type="ARBA" id="ARBA00023157"/>
    </source>
</evidence>
<dbReference type="PANTHER" id="PTHR32444:SF63">
    <property type="entry name" value="G-TYPE LECTIN S-RECEPTOR-LIKE SERINE_THREONINE-PROTEIN KINASE RKS1"/>
    <property type="match status" value="1"/>
</dbReference>
<accession>A0AAW0MID8</accession>
<name>A0AAW0MID8_QUESU</name>
<sequence length="127" mass="14630">MKLGLDLRTGLNRYLTSWKSKDDPGTNNYSYRIVTTGYPQLILYMGQTPLWRAGSWTGLTWSGVPNLKPNYIFNASYISNQDEITIVYGLVDPKVFAKMVVNESGTMQLSIWHETRWDVFWSAPQEK</sequence>
<keyword evidence="2" id="KW-1015">Disulfide bond</keyword>
<dbReference type="EMBL" id="PKMF04000002">
    <property type="protein sequence ID" value="KAK7861328.1"/>
    <property type="molecule type" value="Genomic_DNA"/>
</dbReference>
<dbReference type="InterPro" id="IPR000858">
    <property type="entry name" value="S_locus_glycoprot_dom"/>
</dbReference>
<organism evidence="4">
    <name type="scientific">Quercus suber</name>
    <name type="common">Cork oak</name>
    <dbReference type="NCBI Taxonomy" id="58331"/>
    <lineage>
        <taxon>Eukaryota</taxon>
        <taxon>Viridiplantae</taxon>
        <taxon>Streptophyta</taxon>
        <taxon>Embryophyta</taxon>
        <taxon>Tracheophyta</taxon>
        <taxon>Spermatophyta</taxon>
        <taxon>Magnoliopsida</taxon>
        <taxon>eudicotyledons</taxon>
        <taxon>Gunneridae</taxon>
        <taxon>Pentapetalae</taxon>
        <taxon>rosids</taxon>
        <taxon>fabids</taxon>
        <taxon>Fagales</taxon>
        <taxon>Fagaceae</taxon>
        <taxon>Quercus</taxon>
    </lineage>
</organism>
<keyword evidence="4" id="KW-0418">Kinase</keyword>
<keyword evidence="1" id="KW-0732">Signal</keyword>
<dbReference type="PANTHER" id="PTHR32444">
    <property type="entry name" value="BULB-TYPE LECTIN DOMAIN-CONTAINING PROTEIN"/>
    <property type="match status" value="1"/>
</dbReference>
<reference evidence="4" key="1">
    <citation type="submission" date="2017-12" db="EMBL/GenBank/DDBJ databases">
        <authorList>
            <person name="Barbosa P."/>
            <person name="Usie A."/>
            <person name="Ramos A.M."/>
        </authorList>
    </citation>
    <scope>NUCLEOTIDE SEQUENCE</scope>
    <source>
        <strain evidence="4">HL8</strain>
        <tissue evidence="4">Leaves</tissue>
    </source>
</reference>
<comment type="caution">
    <text evidence="4">The sequence shown here is derived from an EMBL/GenBank/DDBJ whole genome shotgun (WGS) entry which is preliminary data.</text>
</comment>
<evidence type="ECO:0000256" key="1">
    <source>
        <dbReference type="ARBA" id="ARBA00022729"/>
    </source>
</evidence>
<dbReference type="AlphaFoldDB" id="A0AAW0MID8"/>
<reference evidence="4" key="2">
    <citation type="journal article" date="2018" name="Sci. Data">
        <title>The draft genome sequence of cork oak.</title>
        <authorList>
            <person name="Ramos A.M."/>
            <person name="Usie A."/>
            <person name="Barbosa P."/>
            <person name="Barros P.M."/>
            <person name="Capote T."/>
            <person name="Chaves I."/>
            <person name="Simoes F."/>
            <person name="Abreu I."/>
            <person name="Carrasquinho I."/>
            <person name="Faro C."/>
            <person name="Guimaraes J.B."/>
            <person name="Mendonca D."/>
            <person name="Nobrega F."/>
            <person name="Rodrigues L."/>
            <person name="Saibo N.J.M."/>
            <person name="Varela M.C."/>
            <person name="Egas C."/>
            <person name="Matos J."/>
            <person name="Miguel C.M."/>
            <person name="Oliveira M.M."/>
            <person name="Ricardo C.P."/>
            <person name="Goncalves S."/>
        </authorList>
    </citation>
    <scope>NUCLEOTIDE SEQUENCE [LARGE SCALE GENOMIC DNA]</scope>
    <source>
        <strain evidence="4">HL8</strain>
    </source>
</reference>
<dbReference type="GO" id="GO:0048544">
    <property type="term" value="P:recognition of pollen"/>
    <property type="evidence" value="ECO:0007669"/>
    <property type="project" value="InterPro"/>
</dbReference>
<proteinExistence type="predicted"/>
<dbReference type="GO" id="GO:0016301">
    <property type="term" value="F:kinase activity"/>
    <property type="evidence" value="ECO:0007669"/>
    <property type="project" value="UniProtKB-KW"/>
</dbReference>
<evidence type="ECO:0000313" key="4">
    <source>
        <dbReference type="EMBL" id="KAK7861328.1"/>
    </source>
</evidence>